<dbReference type="SUPFAM" id="SSF89550">
    <property type="entry name" value="PHP domain-like"/>
    <property type="match status" value="1"/>
</dbReference>
<sequence length="225" mass="26783">MYYKTNLHLHSSDDPKDSIPHTFYEYINRGEKLEFQVLALTCHNRFVDRPEYHIYAKKRNMLFIPGIEQTIEKSHVVILNCNKEAEKINSFEELKQYKQNHPEIFVLAPHPYFPSSYVLGKKLDQNIDIFDAVEHSWFYSKHINFNRPAEKTAVKHKLPFIATSDTHDIRFLNSGYIEVETKHITIPSLFAAIREGNFRNHAAPRKLWREMIIFIIRQEIRNLRK</sequence>
<evidence type="ECO:0000313" key="2">
    <source>
        <dbReference type="Proteomes" id="UP000033966"/>
    </source>
</evidence>
<name>A0A0G1L8Z6_9BACT</name>
<dbReference type="Pfam" id="PF13263">
    <property type="entry name" value="PHP_C"/>
    <property type="match status" value="1"/>
</dbReference>
<reference evidence="1 2" key="1">
    <citation type="journal article" date="2015" name="Nature">
        <title>rRNA introns, odd ribosomes, and small enigmatic genomes across a large radiation of phyla.</title>
        <authorList>
            <person name="Brown C.T."/>
            <person name="Hug L.A."/>
            <person name="Thomas B.C."/>
            <person name="Sharon I."/>
            <person name="Castelle C.J."/>
            <person name="Singh A."/>
            <person name="Wilkins M.J."/>
            <person name="Williams K.H."/>
            <person name="Banfield J.F."/>
        </authorList>
    </citation>
    <scope>NUCLEOTIDE SEQUENCE [LARGE SCALE GENOMIC DNA]</scope>
</reference>
<dbReference type="CDD" id="cd07432">
    <property type="entry name" value="PHP_HisPPase"/>
    <property type="match status" value="1"/>
</dbReference>
<protein>
    <submittedName>
        <fullName evidence="1">PHP domain protein</fullName>
    </submittedName>
</protein>
<dbReference type="Gene3D" id="3.20.20.140">
    <property type="entry name" value="Metal-dependent hydrolases"/>
    <property type="match status" value="1"/>
</dbReference>
<accession>A0A0G1L8Z6</accession>
<gene>
    <name evidence="1" type="ORF">UW92_C0006G0002</name>
</gene>
<proteinExistence type="predicted"/>
<dbReference type="Proteomes" id="UP000033966">
    <property type="component" value="Unassembled WGS sequence"/>
</dbReference>
<comment type="caution">
    <text evidence="1">The sequence shown here is derived from an EMBL/GenBank/DDBJ whole genome shotgun (WGS) entry which is preliminary data.</text>
</comment>
<evidence type="ECO:0000313" key="1">
    <source>
        <dbReference type="EMBL" id="KKT92103.1"/>
    </source>
</evidence>
<dbReference type="InterPro" id="IPR016195">
    <property type="entry name" value="Pol/histidinol_Pase-like"/>
</dbReference>
<organism evidence="1 2">
    <name type="scientific">Candidatus Jorgensenbacteria bacterium GW2011_GWA2_45_13</name>
    <dbReference type="NCBI Taxonomy" id="1618662"/>
    <lineage>
        <taxon>Bacteria</taxon>
        <taxon>Candidatus Joergenseniibacteriota</taxon>
    </lineage>
</organism>
<dbReference type="AlphaFoldDB" id="A0A0G1L8Z6"/>
<dbReference type="EMBL" id="LCKF01000006">
    <property type="protein sequence ID" value="KKT92103.1"/>
    <property type="molecule type" value="Genomic_DNA"/>
</dbReference>